<organism evidence="5 6">
    <name type="scientific">Kitasatospora cystarginea</name>
    <dbReference type="NCBI Taxonomy" id="58350"/>
    <lineage>
        <taxon>Bacteria</taxon>
        <taxon>Bacillati</taxon>
        <taxon>Actinomycetota</taxon>
        <taxon>Actinomycetes</taxon>
        <taxon>Kitasatosporales</taxon>
        <taxon>Streptomycetaceae</taxon>
        <taxon>Kitasatospora</taxon>
    </lineage>
</organism>
<evidence type="ECO:0000259" key="3">
    <source>
        <dbReference type="Pfam" id="PF10647"/>
    </source>
</evidence>
<dbReference type="Proteomes" id="UP001500305">
    <property type="component" value="Unassembled WGS sequence"/>
</dbReference>
<feature type="region of interest" description="Disordered" evidence="1">
    <location>
        <begin position="17"/>
        <end position="46"/>
    </location>
</feature>
<feature type="domain" description="Lipoprotein LpqB N-terminal" evidence="4">
    <location>
        <begin position="97"/>
        <end position="226"/>
    </location>
</feature>
<comment type="caution">
    <text evidence="5">The sequence shown here is derived from an EMBL/GenBank/DDBJ whole genome shotgun (WGS) entry which is preliminary data.</text>
</comment>
<reference evidence="5 6" key="1">
    <citation type="journal article" date="2019" name="Int. J. Syst. Evol. Microbiol.">
        <title>The Global Catalogue of Microorganisms (GCM) 10K type strain sequencing project: providing services to taxonomists for standard genome sequencing and annotation.</title>
        <authorList>
            <consortium name="The Broad Institute Genomics Platform"/>
            <consortium name="The Broad Institute Genome Sequencing Center for Infectious Disease"/>
            <person name="Wu L."/>
            <person name="Ma J."/>
        </authorList>
    </citation>
    <scope>NUCLEOTIDE SEQUENCE [LARGE SCALE GENOMIC DNA]</scope>
    <source>
        <strain evidence="5 6">JCM 7356</strain>
    </source>
</reference>
<keyword evidence="6" id="KW-1185">Reference proteome</keyword>
<dbReference type="InterPro" id="IPR018910">
    <property type="entry name" value="LpqB_C"/>
</dbReference>
<dbReference type="InterPro" id="IPR019606">
    <property type="entry name" value="GerMN"/>
</dbReference>
<dbReference type="RefSeq" id="WP_344636357.1">
    <property type="nucleotide sequence ID" value="NZ_BAAATR010000008.1"/>
</dbReference>
<dbReference type="Pfam" id="PF10646">
    <property type="entry name" value="Germane"/>
    <property type="match status" value="1"/>
</dbReference>
<dbReference type="Pfam" id="PF25976">
    <property type="entry name" value="LpqB_N"/>
    <property type="match status" value="1"/>
</dbReference>
<evidence type="ECO:0000313" key="6">
    <source>
        <dbReference type="Proteomes" id="UP001500305"/>
    </source>
</evidence>
<feature type="domain" description="Lipoprotein LpqB C-terminal" evidence="3">
    <location>
        <begin position="387"/>
        <end position="615"/>
    </location>
</feature>
<feature type="domain" description="GerMN" evidence="2">
    <location>
        <begin position="236"/>
        <end position="339"/>
    </location>
</feature>
<evidence type="ECO:0000259" key="4">
    <source>
        <dbReference type="Pfam" id="PF25976"/>
    </source>
</evidence>
<feature type="compositionally biased region" description="Low complexity" evidence="1">
    <location>
        <begin position="17"/>
        <end position="31"/>
    </location>
</feature>
<dbReference type="Pfam" id="PF10647">
    <property type="entry name" value="Gmad1"/>
    <property type="match status" value="1"/>
</dbReference>
<protein>
    <submittedName>
        <fullName evidence="5">LpqB family beta-propeller domain-containing protein</fullName>
    </submittedName>
</protein>
<dbReference type="EMBL" id="BAAATR010000008">
    <property type="protein sequence ID" value="GAA2242237.1"/>
    <property type="molecule type" value="Genomic_DNA"/>
</dbReference>
<evidence type="ECO:0000313" key="5">
    <source>
        <dbReference type="EMBL" id="GAA2242237.1"/>
    </source>
</evidence>
<accession>A0ABN3DUU2</accession>
<evidence type="ECO:0000256" key="1">
    <source>
        <dbReference type="SAM" id="MobiDB-lite"/>
    </source>
</evidence>
<name>A0ABN3DUU2_9ACTN</name>
<sequence>MPGTDGRTAEARLGSTAARAAAGVAGRVDTGAGPGTGRGRIPGRRGARGLGWSVTAGLAATVLTGCVSMPADGPSERVEVLQAAGAENLQVRVFPVPPHPGEDLANLLTGFLDASSADEPEYTTASKYLSAAARSRHRWNPEAGVTVLVKSPSRTITEPKPDDVSIDVPVSGTKTGQIDAAHTYRSVANEPYQEKFTFVKEKEGPDKGEWRIDQLPDGLIVDQTGFRNGYRAAHRYFYTTADSSAGVQRPVLVPDPIYLRRRTDPLTAAARALADGPSAWLGKAVYSAFNGAKLVGDVSVNDSRVISAKVDVPDFGGQPKLCQQMASQLYFTLLDQQGKGQIDRLDLGGIKGGCSVNAAQAQAVAPGSLAVGGSQSTPQAYYLSDAGKLMQTQSAGEGAPVLGELGQPKPGQPQIGAVAVRRDGAAAAAISVDQRQLFVAGLGPNEKLGSPVLTSAAARPDQGLTSPSWDGRGDLWVVDRNPAGPKVLMVRGRSVVPVSVGELGGRAVQALRMSSDGVRVALVLVDGSGARTLMVGLVAHSGTSTAPEAQITGLRPVAPLLSEIASVSWADTDQLLVLGKEPGKLQQLHYVGTDGSQNTDSPLQGGESMIAVSAAEVRSGDQTQARPGEQTLPVLAVSKDNEIYRLQGSQWREAAPQHHGTSFGYPG</sequence>
<dbReference type="InterPro" id="IPR059026">
    <property type="entry name" value="LpqB_N"/>
</dbReference>
<evidence type="ECO:0000259" key="2">
    <source>
        <dbReference type="Pfam" id="PF10646"/>
    </source>
</evidence>
<gene>
    <name evidence="5" type="ORF">GCM10010430_24800</name>
</gene>
<proteinExistence type="predicted"/>